<proteinExistence type="predicted"/>
<dbReference type="AlphaFoldDB" id="A0A4C1ZRV8"/>
<accession>A0A4C1ZRV8</accession>
<comment type="caution">
    <text evidence="1">The sequence shown here is derived from an EMBL/GenBank/DDBJ whole genome shotgun (WGS) entry which is preliminary data.</text>
</comment>
<evidence type="ECO:0000313" key="1">
    <source>
        <dbReference type="EMBL" id="GBP89709.1"/>
    </source>
</evidence>
<protein>
    <submittedName>
        <fullName evidence="1">Uncharacterized protein</fullName>
    </submittedName>
</protein>
<dbReference type="EMBL" id="BGZK01002021">
    <property type="protein sequence ID" value="GBP89709.1"/>
    <property type="molecule type" value="Genomic_DNA"/>
</dbReference>
<dbReference type="Proteomes" id="UP000299102">
    <property type="component" value="Unassembled WGS sequence"/>
</dbReference>
<sequence length="357" mass="41185">MLSKVNDSGKKKGVKVNVSNFKVMVFETSESMAECDISIGDCNNMAPLTHIDGLGKKQQEINRLVQETLEKSIPFEVVLKQNELTKIMKSESSPRERAAILKVLLSCAQYESHDIHKLLQYFHDKHINEPFTFKIEFVNNLLSMTDTYRFKEETWKLLDELFYSLEVYSESDKNVDECTKAIIAYKVLHKQPVPEDLVMHPSLLEKIKKFIEIKETKGWNTCLDSLFNVNKSWRKLMFEESLILGCKVDACLNALKHDPTLLTRHLVEVQKLQRNDKLHLDRVIAKLECTGQNLALDWTTAYRTELKQPPPSKAVVRGLCLLLPRRSCSSYSKNMLQLHLKFSGKKLMTLYSVCKNI</sequence>
<gene>
    <name evidence="1" type="ORF">EVAR_21319_1</name>
</gene>
<keyword evidence="2" id="KW-1185">Reference proteome</keyword>
<reference evidence="1 2" key="1">
    <citation type="journal article" date="2019" name="Commun. Biol.">
        <title>The bagworm genome reveals a unique fibroin gene that provides high tensile strength.</title>
        <authorList>
            <person name="Kono N."/>
            <person name="Nakamura H."/>
            <person name="Ohtoshi R."/>
            <person name="Tomita M."/>
            <person name="Numata K."/>
            <person name="Arakawa K."/>
        </authorList>
    </citation>
    <scope>NUCLEOTIDE SEQUENCE [LARGE SCALE GENOMIC DNA]</scope>
</reference>
<organism evidence="1 2">
    <name type="scientific">Eumeta variegata</name>
    <name type="common">Bagworm moth</name>
    <name type="synonym">Eumeta japonica</name>
    <dbReference type="NCBI Taxonomy" id="151549"/>
    <lineage>
        <taxon>Eukaryota</taxon>
        <taxon>Metazoa</taxon>
        <taxon>Ecdysozoa</taxon>
        <taxon>Arthropoda</taxon>
        <taxon>Hexapoda</taxon>
        <taxon>Insecta</taxon>
        <taxon>Pterygota</taxon>
        <taxon>Neoptera</taxon>
        <taxon>Endopterygota</taxon>
        <taxon>Lepidoptera</taxon>
        <taxon>Glossata</taxon>
        <taxon>Ditrysia</taxon>
        <taxon>Tineoidea</taxon>
        <taxon>Psychidae</taxon>
        <taxon>Oiketicinae</taxon>
        <taxon>Eumeta</taxon>
    </lineage>
</organism>
<evidence type="ECO:0000313" key="2">
    <source>
        <dbReference type="Proteomes" id="UP000299102"/>
    </source>
</evidence>
<name>A0A4C1ZRV8_EUMVA</name>
<dbReference type="OrthoDB" id="7100635at2759"/>